<dbReference type="EMBL" id="QJKJ01007678">
    <property type="protein sequence ID" value="RDX82265.1"/>
    <property type="molecule type" value="Genomic_DNA"/>
</dbReference>
<dbReference type="Proteomes" id="UP000257109">
    <property type="component" value="Unassembled WGS sequence"/>
</dbReference>
<gene>
    <name evidence="1" type="primary">GIP</name>
    <name evidence="1" type="ORF">CR513_36969</name>
</gene>
<reference evidence="1" key="1">
    <citation type="submission" date="2018-05" db="EMBL/GenBank/DDBJ databases">
        <title>Draft genome of Mucuna pruriens seed.</title>
        <authorList>
            <person name="Nnadi N.E."/>
            <person name="Vos R."/>
            <person name="Hasami M.H."/>
            <person name="Devisetty U.K."/>
            <person name="Aguiy J.C."/>
        </authorList>
    </citation>
    <scope>NUCLEOTIDE SEQUENCE [LARGE SCALE GENOMIC DNA]</scope>
    <source>
        <strain evidence="1">JCA_2017</strain>
    </source>
</reference>
<evidence type="ECO:0000313" key="1">
    <source>
        <dbReference type="EMBL" id="RDX82265.1"/>
    </source>
</evidence>
<name>A0A371FV97_MUCPR</name>
<comment type="caution">
    <text evidence="1">The sequence shown here is derived from an EMBL/GenBank/DDBJ whole genome shotgun (WGS) entry which is preliminary data.</text>
</comment>
<dbReference type="OrthoDB" id="1937322at2759"/>
<feature type="non-terminal residue" evidence="1">
    <location>
        <position position="1"/>
    </location>
</feature>
<organism evidence="1 2">
    <name type="scientific">Mucuna pruriens</name>
    <name type="common">Velvet bean</name>
    <name type="synonym">Dolichos pruriens</name>
    <dbReference type="NCBI Taxonomy" id="157652"/>
    <lineage>
        <taxon>Eukaryota</taxon>
        <taxon>Viridiplantae</taxon>
        <taxon>Streptophyta</taxon>
        <taxon>Embryophyta</taxon>
        <taxon>Tracheophyta</taxon>
        <taxon>Spermatophyta</taxon>
        <taxon>Magnoliopsida</taxon>
        <taxon>eudicotyledons</taxon>
        <taxon>Gunneridae</taxon>
        <taxon>Pentapetalae</taxon>
        <taxon>rosids</taxon>
        <taxon>fabids</taxon>
        <taxon>Fabales</taxon>
        <taxon>Fabaceae</taxon>
        <taxon>Papilionoideae</taxon>
        <taxon>50 kb inversion clade</taxon>
        <taxon>NPAAA clade</taxon>
        <taxon>indigoferoid/millettioid clade</taxon>
        <taxon>Phaseoleae</taxon>
        <taxon>Mucuna</taxon>
    </lineage>
</organism>
<dbReference type="AlphaFoldDB" id="A0A371FV97"/>
<dbReference type="CDD" id="cd09272">
    <property type="entry name" value="RNase_HI_RT_Ty1"/>
    <property type="match status" value="1"/>
</dbReference>
<sequence length="118" mass="13884">MKIKREEPMKMLIDNKSVISLAKHFVAHGRSKHIETKFHFLRDQVSKGKLELKYCIKCHSKCVVLINNLIKSFNSIVLVVGEEPIITMVEWIRTYLMKMFSSLRENVSKYRGEVMLRD</sequence>
<keyword evidence="2" id="KW-1185">Reference proteome</keyword>
<proteinExistence type="predicted"/>
<accession>A0A371FV97</accession>
<evidence type="ECO:0000313" key="2">
    <source>
        <dbReference type="Proteomes" id="UP000257109"/>
    </source>
</evidence>
<protein>
    <submittedName>
        <fullName evidence="1">Copia protein</fullName>
    </submittedName>
</protein>